<evidence type="ECO:0000256" key="1">
    <source>
        <dbReference type="SAM" id="MobiDB-lite"/>
    </source>
</evidence>
<keyword evidence="2" id="KW-0472">Membrane</keyword>
<sequence length="143" mass="15194">MTVRYSFIVFGYAKNLKILVYVISFLFFQTELSGIKWRKLVWSEGDRGGGGGGGTAGGGHGSVNGGTSRGPGSEELRAMSGGGHPVRMAEGLHAASRRHVRPGAAAARTAAPLSLAASKELWIFWYGEEPDLNELVSPELNMS</sequence>
<dbReference type="EMBL" id="JAPWTJ010002606">
    <property type="protein sequence ID" value="KAJ8965450.1"/>
    <property type="molecule type" value="Genomic_DNA"/>
</dbReference>
<proteinExistence type="predicted"/>
<comment type="caution">
    <text evidence="3">The sequence shown here is derived from an EMBL/GenBank/DDBJ whole genome shotgun (WGS) entry which is preliminary data.</text>
</comment>
<keyword evidence="4" id="KW-1185">Reference proteome</keyword>
<feature type="transmembrane region" description="Helical" evidence="2">
    <location>
        <begin position="6"/>
        <end position="28"/>
    </location>
</feature>
<evidence type="ECO:0000313" key="3">
    <source>
        <dbReference type="EMBL" id="KAJ8965450.1"/>
    </source>
</evidence>
<keyword evidence="2" id="KW-1133">Transmembrane helix</keyword>
<organism evidence="3 4">
    <name type="scientific">Molorchus minor</name>
    <dbReference type="NCBI Taxonomy" id="1323400"/>
    <lineage>
        <taxon>Eukaryota</taxon>
        <taxon>Metazoa</taxon>
        <taxon>Ecdysozoa</taxon>
        <taxon>Arthropoda</taxon>
        <taxon>Hexapoda</taxon>
        <taxon>Insecta</taxon>
        <taxon>Pterygota</taxon>
        <taxon>Neoptera</taxon>
        <taxon>Endopterygota</taxon>
        <taxon>Coleoptera</taxon>
        <taxon>Polyphaga</taxon>
        <taxon>Cucujiformia</taxon>
        <taxon>Chrysomeloidea</taxon>
        <taxon>Cerambycidae</taxon>
        <taxon>Lamiinae</taxon>
        <taxon>Monochamini</taxon>
        <taxon>Molorchus</taxon>
    </lineage>
</organism>
<feature type="region of interest" description="Disordered" evidence="1">
    <location>
        <begin position="48"/>
        <end position="87"/>
    </location>
</feature>
<evidence type="ECO:0000256" key="2">
    <source>
        <dbReference type="SAM" id="Phobius"/>
    </source>
</evidence>
<gene>
    <name evidence="3" type="ORF">NQ317_005294</name>
</gene>
<feature type="compositionally biased region" description="Gly residues" evidence="1">
    <location>
        <begin position="48"/>
        <end position="69"/>
    </location>
</feature>
<feature type="non-terminal residue" evidence="3">
    <location>
        <position position="143"/>
    </location>
</feature>
<keyword evidence="2" id="KW-0812">Transmembrane</keyword>
<reference evidence="3" key="1">
    <citation type="journal article" date="2023" name="Insect Mol. Biol.">
        <title>Genome sequencing provides insights into the evolution of gene families encoding plant cell wall-degrading enzymes in longhorned beetles.</title>
        <authorList>
            <person name="Shin N.R."/>
            <person name="Okamura Y."/>
            <person name="Kirsch R."/>
            <person name="Pauchet Y."/>
        </authorList>
    </citation>
    <scope>NUCLEOTIDE SEQUENCE</scope>
    <source>
        <strain evidence="3">MMC_N1</strain>
    </source>
</reference>
<dbReference type="Proteomes" id="UP001162164">
    <property type="component" value="Unassembled WGS sequence"/>
</dbReference>
<protein>
    <submittedName>
        <fullName evidence="3">Uncharacterized protein</fullName>
    </submittedName>
</protein>
<accession>A0ABQ9IUE4</accession>
<evidence type="ECO:0000313" key="4">
    <source>
        <dbReference type="Proteomes" id="UP001162164"/>
    </source>
</evidence>
<name>A0ABQ9IUE4_9CUCU</name>